<dbReference type="AlphaFoldDB" id="A0E3X7"/>
<protein>
    <submittedName>
        <fullName evidence="1">Uncharacterized protein</fullName>
    </submittedName>
</protein>
<organism evidence="1 2">
    <name type="scientific">Paramecium tetraurelia</name>
    <dbReference type="NCBI Taxonomy" id="5888"/>
    <lineage>
        <taxon>Eukaryota</taxon>
        <taxon>Sar</taxon>
        <taxon>Alveolata</taxon>
        <taxon>Ciliophora</taxon>
        <taxon>Intramacronucleata</taxon>
        <taxon>Oligohymenophorea</taxon>
        <taxon>Peniculida</taxon>
        <taxon>Parameciidae</taxon>
        <taxon>Paramecium</taxon>
    </lineage>
</organism>
<gene>
    <name evidence="1" type="ORF">GSPATT00023167001</name>
</gene>
<dbReference type="InParanoid" id="A0E3X7"/>
<dbReference type="RefSeq" id="XP_001457391.1">
    <property type="nucleotide sequence ID" value="XM_001457354.1"/>
</dbReference>
<dbReference type="OMA" id="EFRRNTK"/>
<evidence type="ECO:0000313" key="1">
    <source>
        <dbReference type="EMBL" id="CAK89994.1"/>
    </source>
</evidence>
<proteinExistence type="predicted"/>
<accession>A0E3X7</accession>
<dbReference type="KEGG" id="ptm:GSPATT00023167001"/>
<dbReference type="Proteomes" id="UP000000600">
    <property type="component" value="Unassembled WGS sequence"/>
</dbReference>
<keyword evidence="2" id="KW-1185">Reference proteome</keyword>
<evidence type="ECO:0000313" key="2">
    <source>
        <dbReference type="Proteomes" id="UP000000600"/>
    </source>
</evidence>
<dbReference type="EMBL" id="CT868657">
    <property type="protein sequence ID" value="CAK89994.1"/>
    <property type="molecule type" value="Genomic_DNA"/>
</dbReference>
<dbReference type="OrthoDB" id="299014at2759"/>
<name>A0E3X7_PARTE</name>
<dbReference type="HOGENOM" id="CLU_1039980_0_0_1"/>
<sequence length="268" mass="31258">MSEQMLLRAAFVDFLKQMLPLIIDPLLIVNSHFKNFTLLLEDQTKTSQQILEFIEKLKFQPKTENKVAQQAIITEPVSNPQDPKVLTIPLNQVQGTSQNRGYHRRYLSHQTDIYSRIKKDNLQDKQPIQEEIQPKPAAIEKIQVQCTIFVFIQEPGKFTCQFQKFLQIQDNDGFSIVSKECILDDLELAMKEFRRNTKTLLCMAERSSEVNTSESTEVDKTLKHKDYNFSKYLETAVEHQENKTAENTLRRGNNFNILQKYKTVIKNN</sequence>
<dbReference type="GeneID" id="5043176"/>
<reference evidence="1 2" key="1">
    <citation type="journal article" date="2006" name="Nature">
        <title>Global trends of whole-genome duplications revealed by the ciliate Paramecium tetraurelia.</title>
        <authorList>
            <consortium name="Genoscope"/>
            <person name="Aury J.-M."/>
            <person name="Jaillon O."/>
            <person name="Duret L."/>
            <person name="Noel B."/>
            <person name="Jubin C."/>
            <person name="Porcel B.M."/>
            <person name="Segurens B."/>
            <person name="Daubin V."/>
            <person name="Anthouard V."/>
            <person name="Aiach N."/>
            <person name="Arnaiz O."/>
            <person name="Billaut A."/>
            <person name="Beisson J."/>
            <person name="Blanc I."/>
            <person name="Bouhouche K."/>
            <person name="Camara F."/>
            <person name="Duharcourt S."/>
            <person name="Guigo R."/>
            <person name="Gogendeau D."/>
            <person name="Katinka M."/>
            <person name="Keller A.-M."/>
            <person name="Kissmehl R."/>
            <person name="Klotz C."/>
            <person name="Koll F."/>
            <person name="Le Moue A."/>
            <person name="Lepere C."/>
            <person name="Malinsky S."/>
            <person name="Nowacki M."/>
            <person name="Nowak J.K."/>
            <person name="Plattner H."/>
            <person name="Poulain J."/>
            <person name="Ruiz F."/>
            <person name="Serrano V."/>
            <person name="Zagulski M."/>
            <person name="Dessen P."/>
            <person name="Betermier M."/>
            <person name="Weissenbach J."/>
            <person name="Scarpelli C."/>
            <person name="Schachter V."/>
            <person name="Sperling L."/>
            <person name="Meyer E."/>
            <person name="Cohen J."/>
            <person name="Wincker P."/>
        </authorList>
    </citation>
    <scope>NUCLEOTIDE SEQUENCE [LARGE SCALE GENOMIC DNA]</scope>
    <source>
        <strain evidence="1 2">Stock d4-2</strain>
    </source>
</reference>